<dbReference type="Proteomes" id="UP001257234">
    <property type="component" value="Unassembled WGS sequence"/>
</dbReference>
<organism evidence="2 3">
    <name type="scientific">Christiangramia sediminicola</name>
    <dbReference type="NCBI Taxonomy" id="3073267"/>
    <lineage>
        <taxon>Bacteria</taxon>
        <taxon>Pseudomonadati</taxon>
        <taxon>Bacteroidota</taxon>
        <taxon>Flavobacteriia</taxon>
        <taxon>Flavobacteriales</taxon>
        <taxon>Flavobacteriaceae</taxon>
        <taxon>Christiangramia</taxon>
    </lineage>
</organism>
<feature type="chain" id="PRO_5045095495" evidence="1">
    <location>
        <begin position="20"/>
        <end position="165"/>
    </location>
</feature>
<dbReference type="EMBL" id="JAVJIU010000002">
    <property type="protein sequence ID" value="MDR5590217.1"/>
    <property type="molecule type" value="Genomic_DNA"/>
</dbReference>
<sequence>MKKITLLVTALMLSAIGFSQNTQTGTADVNAVLVSPITIEKGTNGLNFGSFTKSSVAGSVTVTPGGVRSFTQTDMEVSTGSTPTAADFTVTLEDGETYSVTTAVTQDPKNADDATLTLRDVITNLENETTGNTATSFTVGGTLDVPTTAAAATYTGEISVTVTYE</sequence>
<evidence type="ECO:0000313" key="2">
    <source>
        <dbReference type="EMBL" id="MDR5590217.1"/>
    </source>
</evidence>
<keyword evidence="3" id="KW-1185">Reference proteome</keyword>
<evidence type="ECO:0000313" key="3">
    <source>
        <dbReference type="Proteomes" id="UP001257234"/>
    </source>
</evidence>
<dbReference type="Pfam" id="PF14352">
    <property type="entry name" value="DUF4402"/>
    <property type="match status" value="1"/>
</dbReference>
<keyword evidence="1" id="KW-0732">Signal</keyword>
<name>A0ABU1EPB1_9FLAO</name>
<gene>
    <name evidence="2" type="ORF">RE431_06175</name>
</gene>
<protein>
    <submittedName>
        <fullName evidence="2">DUF4402 domain-containing protein</fullName>
    </submittedName>
</protein>
<feature type="signal peptide" evidence="1">
    <location>
        <begin position="1"/>
        <end position="19"/>
    </location>
</feature>
<proteinExistence type="predicted"/>
<comment type="caution">
    <text evidence="2">The sequence shown here is derived from an EMBL/GenBank/DDBJ whole genome shotgun (WGS) entry which is preliminary data.</text>
</comment>
<accession>A0ABU1EPB1</accession>
<reference evidence="3" key="1">
    <citation type="submission" date="2023-07" db="EMBL/GenBank/DDBJ databases">
        <title>Christiangramia sp. SM2212., a novel bacterium of the family Flavobacteriaceae isolated from the sea sediment.</title>
        <authorList>
            <person name="Wang J."/>
            <person name="Zhang X."/>
        </authorList>
    </citation>
    <scope>NUCLEOTIDE SEQUENCE [LARGE SCALE GENOMIC DNA]</scope>
    <source>
        <strain evidence="3">SM2212</strain>
    </source>
</reference>
<evidence type="ECO:0000256" key="1">
    <source>
        <dbReference type="SAM" id="SignalP"/>
    </source>
</evidence>
<dbReference type="InterPro" id="IPR025514">
    <property type="entry name" value="DUF4402"/>
</dbReference>
<dbReference type="RefSeq" id="WP_309561094.1">
    <property type="nucleotide sequence ID" value="NZ_JAVJIU010000002.1"/>
</dbReference>